<accession>A0AAU9E6D7</accession>
<dbReference type="KEGG" id="hprf:HLPR_26420"/>
<keyword evidence="2" id="KW-1185">Reference proteome</keyword>
<reference evidence="1 2" key="1">
    <citation type="submission" date="2023-08" db="EMBL/GenBank/DDBJ databases">
        <title>Helicovermis profunda gen. nov., sp. nov., a novel mesophilic, fermentative bacterium within the Bacillota from a deep-sea hydrothermal vent chimney.</title>
        <authorList>
            <person name="Miyazaki U."/>
            <person name="Mizutani D."/>
            <person name="Hashimoto Y."/>
            <person name="Tame A."/>
            <person name="Sawayama S."/>
            <person name="Miyazaki J."/>
            <person name="Takai K."/>
            <person name="Nakagawa S."/>
        </authorList>
    </citation>
    <scope>NUCLEOTIDE SEQUENCE [LARGE SCALE GENOMIC DNA]</scope>
    <source>
        <strain evidence="1 2">S502</strain>
    </source>
</reference>
<gene>
    <name evidence="1" type="ORF">HLPR_26420</name>
</gene>
<organism evidence="1 2">
    <name type="scientific">Helicovermis profundi</name>
    <dbReference type="NCBI Taxonomy" id="3065157"/>
    <lineage>
        <taxon>Bacteria</taxon>
        <taxon>Bacillati</taxon>
        <taxon>Bacillota</taxon>
        <taxon>Clostridia</taxon>
        <taxon>Helicovermis</taxon>
    </lineage>
</organism>
<proteinExistence type="predicted"/>
<evidence type="ECO:0000313" key="2">
    <source>
        <dbReference type="Proteomes" id="UP001321786"/>
    </source>
</evidence>
<name>A0AAU9E6D7_9FIRM</name>
<dbReference type="Proteomes" id="UP001321786">
    <property type="component" value="Chromosome"/>
</dbReference>
<protein>
    <submittedName>
        <fullName evidence="1">Uncharacterized protein</fullName>
    </submittedName>
</protein>
<evidence type="ECO:0000313" key="1">
    <source>
        <dbReference type="EMBL" id="BEP30311.1"/>
    </source>
</evidence>
<dbReference type="EMBL" id="AP028654">
    <property type="protein sequence ID" value="BEP30311.1"/>
    <property type="molecule type" value="Genomic_DNA"/>
</dbReference>
<sequence>MRNIVNMISSKQKLIMRSFNLEEEFIDIDDFISAAIISKTEIWIKKSKKEKSRIIKEKNLLDLFDVDIF</sequence>
<dbReference type="AlphaFoldDB" id="A0AAU9E6D7"/>